<evidence type="ECO:0000313" key="9">
    <source>
        <dbReference type="Proteomes" id="UP000005018"/>
    </source>
</evidence>
<evidence type="ECO:0000256" key="2">
    <source>
        <dbReference type="ARBA" id="ARBA00006190"/>
    </source>
</evidence>
<name>H8WXJ1_CANO9</name>
<evidence type="ECO:0000256" key="7">
    <source>
        <dbReference type="SAM" id="MobiDB-lite"/>
    </source>
</evidence>
<feature type="region of interest" description="Disordered" evidence="7">
    <location>
        <begin position="161"/>
        <end position="218"/>
    </location>
</feature>
<dbReference type="PANTHER" id="PTHR22761:SF5">
    <property type="entry name" value="CHARGED MULTIVESICULAR BODY PROTEIN 6"/>
    <property type="match status" value="1"/>
</dbReference>
<keyword evidence="6" id="KW-0472">Membrane</keyword>
<dbReference type="EMBL" id="HE681719">
    <property type="protein sequence ID" value="CCG21497.1"/>
    <property type="molecule type" value="Genomic_DNA"/>
</dbReference>
<evidence type="ECO:0000256" key="6">
    <source>
        <dbReference type="ARBA" id="ARBA00023136"/>
    </source>
</evidence>
<keyword evidence="4" id="KW-0967">Endosome</keyword>
<keyword evidence="9" id="KW-1185">Reference proteome</keyword>
<evidence type="ECO:0000313" key="8">
    <source>
        <dbReference type="EMBL" id="CCG21497.1"/>
    </source>
</evidence>
<dbReference type="AlphaFoldDB" id="H8WXJ1"/>
<keyword evidence="5" id="KW-0653">Protein transport</keyword>
<comment type="similarity">
    <text evidence="2">Belongs to the SNF7 family.</text>
</comment>
<feature type="compositionally biased region" description="Basic and acidic residues" evidence="7">
    <location>
        <begin position="198"/>
        <end position="210"/>
    </location>
</feature>
<evidence type="ECO:0000256" key="4">
    <source>
        <dbReference type="ARBA" id="ARBA00022753"/>
    </source>
</evidence>
<keyword evidence="3" id="KW-0813">Transport</keyword>
<dbReference type="GeneID" id="14537386"/>
<dbReference type="InterPro" id="IPR005024">
    <property type="entry name" value="Snf7_fam"/>
</dbReference>
<evidence type="ECO:0000256" key="1">
    <source>
        <dbReference type="ARBA" id="ARBA00004608"/>
    </source>
</evidence>
<evidence type="ECO:0000256" key="3">
    <source>
        <dbReference type="ARBA" id="ARBA00022448"/>
    </source>
</evidence>
<dbReference type="eggNOG" id="KOG2910">
    <property type="taxonomic scope" value="Eukaryota"/>
</dbReference>
<dbReference type="Gene3D" id="6.10.140.1230">
    <property type="match status" value="1"/>
</dbReference>
<comment type="subcellular location">
    <subcellularLocation>
        <location evidence="1">Endosome membrane</location>
    </subcellularLocation>
</comment>
<dbReference type="OrthoDB" id="441172at2759"/>
<dbReference type="GO" id="GO:0015031">
    <property type="term" value="P:protein transport"/>
    <property type="evidence" value="ECO:0007669"/>
    <property type="project" value="UniProtKB-KW"/>
</dbReference>
<dbReference type="RefSeq" id="XP_003866935.1">
    <property type="nucleotide sequence ID" value="XM_003866887.1"/>
</dbReference>
<feature type="compositionally biased region" description="Basic and acidic residues" evidence="7">
    <location>
        <begin position="161"/>
        <end position="191"/>
    </location>
</feature>
<accession>H8WXJ1</accession>
<dbReference type="GO" id="GO:0000815">
    <property type="term" value="C:ESCRT III complex"/>
    <property type="evidence" value="ECO:0007669"/>
    <property type="project" value="TreeGrafter"/>
</dbReference>
<protein>
    <submittedName>
        <fullName evidence="8">Vps20 ESCRT III complex protein</fullName>
    </submittedName>
</protein>
<dbReference type="Pfam" id="PF03357">
    <property type="entry name" value="Snf7"/>
    <property type="match status" value="1"/>
</dbReference>
<dbReference type="PANTHER" id="PTHR22761">
    <property type="entry name" value="CHARGED MULTIVESICULAR BODY PROTEIN"/>
    <property type="match status" value="1"/>
</dbReference>
<sequence>MGNQPSTPKITDQDRAIFQLKQQRDKIKQHQRKLTIICNKQTELAKKAISNDQPQRAKFYLRCKKNQESTINKTFEQLDNLEKLIGTIEFKLIEKDVMYGLQQGNQVLRQLNNEMNVEKIDKIMDDLEEEKLKEEEISQTLGLGSGLSRVDEDAIEREFAKLDQEIHPRKEAEAKKEEKVAFPDAPTDRILPKTPSTLEEREKDKEKEQPKANGPIAL</sequence>
<dbReference type="GO" id="GO:0005771">
    <property type="term" value="C:multivesicular body"/>
    <property type="evidence" value="ECO:0007669"/>
    <property type="project" value="TreeGrafter"/>
</dbReference>
<dbReference type="GO" id="GO:0032511">
    <property type="term" value="P:late endosome to vacuole transport via multivesicular body sorting pathway"/>
    <property type="evidence" value="ECO:0007669"/>
    <property type="project" value="TreeGrafter"/>
</dbReference>
<dbReference type="GO" id="GO:0006900">
    <property type="term" value="P:vesicle budding from membrane"/>
    <property type="evidence" value="ECO:0007669"/>
    <property type="project" value="TreeGrafter"/>
</dbReference>
<dbReference type="Proteomes" id="UP000005018">
    <property type="component" value="Chromosome 1"/>
</dbReference>
<dbReference type="HOGENOM" id="CLU_086201_0_0_1"/>
<organism evidence="8 9">
    <name type="scientific">Candida orthopsilosis (strain 90-125)</name>
    <name type="common">Yeast</name>
    <dbReference type="NCBI Taxonomy" id="1136231"/>
    <lineage>
        <taxon>Eukaryota</taxon>
        <taxon>Fungi</taxon>
        <taxon>Dikarya</taxon>
        <taxon>Ascomycota</taxon>
        <taxon>Saccharomycotina</taxon>
        <taxon>Pichiomycetes</taxon>
        <taxon>Debaryomycetaceae</taxon>
        <taxon>Candida/Lodderomyces clade</taxon>
        <taxon>Candida</taxon>
    </lineage>
</organism>
<dbReference type="KEGG" id="cot:CORT_0A11120"/>
<reference evidence="8 9" key="1">
    <citation type="journal article" date="2012" name="PLoS ONE">
        <title>Sequence and analysis of the genome of the pathogenic yeast Candida orthopsilosis.</title>
        <authorList>
            <person name="Riccombeni A."/>
            <person name="Vidanes G."/>
            <person name="Proux-Wera E."/>
            <person name="Wolfe K.H."/>
            <person name="Butler G."/>
        </authorList>
    </citation>
    <scope>NUCLEOTIDE SEQUENCE [LARGE SCALE GENOMIC DNA]</scope>
    <source>
        <strain evidence="8 9">Co 90-125</strain>
    </source>
</reference>
<gene>
    <name evidence="8" type="ORF">CORT_0A11120</name>
</gene>
<evidence type="ECO:0000256" key="5">
    <source>
        <dbReference type="ARBA" id="ARBA00022927"/>
    </source>
</evidence>
<proteinExistence type="inferred from homology"/>